<dbReference type="Proteomes" id="UP001596972">
    <property type="component" value="Unassembled WGS sequence"/>
</dbReference>
<feature type="region of interest" description="Disordered" evidence="1">
    <location>
        <begin position="95"/>
        <end position="121"/>
    </location>
</feature>
<dbReference type="EMBL" id="JBHTJA010000021">
    <property type="protein sequence ID" value="MFD0901503.1"/>
    <property type="molecule type" value="Genomic_DNA"/>
</dbReference>
<evidence type="ECO:0000256" key="1">
    <source>
        <dbReference type="SAM" id="MobiDB-lite"/>
    </source>
</evidence>
<comment type="caution">
    <text evidence="2">The sequence shown here is derived from an EMBL/GenBank/DDBJ whole genome shotgun (WGS) entry which is preliminary data.</text>
</comment>
<organism evidence="2 3">
    <name type="scientific">Actinomadura sediminis</name>
    <dbReference type="NCBI Taxonomy" id="1038904"/>
    <lineage>
        <taxon>Bacteria</taxon>
        <taxon>Bacillati</taxon>
        <taxon>Actinomycetota</taxon>
        <taxon>Actinomycetes</taxon>
        <taxon>Streptosporangiales</taxon>
        <taxon>Thermomonosporaceae</taxon>
        <taxon>Actinomadura</taxon>
    </lineage>
</organism>
<protein>
    <submittedName>
        <fullName evidence="2">Uncharacterized protein</fullName>
    </submittedName>
</protein>
<reference evidence="3" key="1">
    <citation type="journal article" date="2019" name="Int. J. Syst. Evol. Microbiol.">
        <title>The Global Catalogue of Microorganisms (GCM) 10K type strain sequencing project: providing services to taxonomists for standard genome sequencing and annotation.</title>
        <authorList>
            <consortium name="The Broad Institute Genomics Platform"/>
            <consortium name="The Broad Institute Genome Sequencing Center for Infectious Disease"/>
            <person name="Wu L."/>
            <person name="Ma J."/>
        </authorList>
    </citation>
    <scope>NUCLEOTIDE SEQUENCE [LARGE SCALE GENOMIC DNA]</scope>
    <source>
        <strain evidence="3">JCM 31202</strain>
    </source>
</reference>
<gene>
    <name evidence="2" type="ORF">ACFQ11_13975</name>
</gene>
<evidence type="ECO:0000313" key="3">
    <source>
        <dbReference type="Proteomes" id="UP001596972"/>
    </source>
</evidence>
<keyword evidence="3" id="KW-1185">Reference proteome</keyword>
<accession>A0ABW3EME2</accession>
<name>A0ABW3EME2_9ACTN</name>
<sequence length="121" mass="13443">MDSRLLDTALETVETILAIVSAAPQDLTWQERYANEDELVSDLRDHADRLRRGDAARLPDLRRLLLPTAPLCEIATSSGWADTYLALANRLDGAARPDRSGRGAAFTPPQSQGVRPWRGRY</sequence>
<evidence type="ECO:0000313" key="2">
    <source>
        <dbReference type="EMBL" id="MFD0901503.1"/>
    </source>
</evidence>
<proteinExistence type="predicted"/>
<dbReference type="RefSeq" id="WP_378298716.1">
    <property type="nucleotide sequence ID" value="NZ_JBHTJA010000021.1"/>
</dbReference>